<dbReference type="EMBL" id="CP003002">
    <property type="protein sequence ID" value="AEO54636.1"/>
    <property type="molecule type" value="Genomic_DNA"/>
</dbReference>
<evidence type="ECO:0000256" key="1">
    <source>
        <dbReference type="SAM" id="MobiDB-lite"/>
    </source>
</evidence>
<dbReference type="GeneID" id="11508941"/>
<proteinExistence type="predicted"/>
<dbReference type="AlphaFoldDB" id="G2Q5K3"/>
<evidence type="ECO:0000313" key="2">
    <source>
        <dbReference type="EMBL" id="AEO54636.1"/>
    </source>
</evidence>
<feature type="region of interest" description="Disordered" evidence="1">
    <location>
        <begin position="61"/>
        <end position="101"/>
    </location>
</feature>
<organism evidence="2 3">
    <name type="scientific">Thermothelomyces thermophilus (strain ATCC 42464 / BCRC 31852 / DSM 1799)</name>
    <name type="common">Sporotrichum thermophile</name>
    <dbReference type="NCBI Taxonomy" id="573729"/>
    <lineage>
        <taxon>Eukaryota</taxon>
        <taxon>Fungi</taxon>
        <taxon>Dikarya</taxon>
        <taxon>Ascomycota</taxon>
        <taxon>Pezizomycotina</taxon>
        <taxon>Sordariomycetes</taxon>
        <taxon>Sordariomycetidae</taxon>
        <taxon>Sordariales</taxon>
        <taxon>Chaetomiaceae</taxon>
        <taxon>Thermothelomyces</taxon>
    </lineage>
</organism>
<accession>G2Q5K3</accession>
<dbReference type="HOGENOM" id="CLU_2293623_0_0_1"/>
<dbReference type="VEuPathDB" id="FungiDB:MYCTH_2297405"/>
<protein>
    <submittedName>
        <fullName evidence="2">Uncharacterized protein</fullName>
    </submittedName>
</protein>
<reference evidence="2 3" key="1">
    <citation type="journal article" date="2011" name="Nat. Biotechnol.">
        <title>Comparative genomic analysis of the thermophilic biomass-degrading fungi Myceliophthora thermophila and Thielavia terrestris.</title>
        <authorList>
            <person name="Berka R.M."/>
            <person name="Grigoriev I.V."/>
            <person name="Otillar R."/>
            <person name="Salamov A."/>
            <person name="Grimwood J."/>
            <person name="Reid I."/>
            <person name="Ishmael N."/>
            <person name="John T."/>
            <person name="Darmond C."/>
            <person name="Moisan M.-C."/>
            <person name="Henrissat B."/>
            <person name="Coutinho P.M."/>
            <person name="Lombard V."/>
            <person name="Natvig D.O."/>
            <person name="Lindquist E."/>
            <person name="Schmutz J."/>
            <person name="Lucas S."/>
            <person name="Harris P."/>
            <person name="Powlowski J."/>
            <person name="Bellemare A."/>
            <person name="Taylor D."/>
            <person name="Butler G."/>
            <person name="de Vries R.P."/>
            <person name="Allijn I.E."/>
            <person name="van den Brink J."/>
            <person name="Ushinsky S."/>
            <person name="Storms R."/>
            <person name="Powell A.J."/>
            <person name="Paulsen I.T."/>
            <person name="Elbourne L.D.H."/>
            <person name="Baker S.E."/>
            <person name="Magnuson J."/>
            <person name="LaBoissiere S."/>
            <person name="Clutterbuck A.J."/>
            <person name="Martinez D."/>
            <person name="Wogulis M."/>
            <person name="de Leon A.L."/>
            <person name="Rey M.W."/>
            <person name="Tsang A."/>
        </authorList>
    </citation>
    <scope>NUCLEOTIDE SEQUENCE [LARGE SCALE GENOMIC DNA]</scope>
    <source>
        <strain evidence="3">ATCC 42464 / BCRC 31852 / DSM 1799</strain>
    </source>
</reference>
<dbReference type="RefSeq" id="XP_003659881.1">
    <property type="nucleotide sequence ID" value="XM_003659833.1"/>
</dbReference>
<dbReference type="KEGG" id="mtm:MYCTH_2297405"/>
<name>G2Q5K3_THET4</name>
<gene>
    <name evidence="2" type="ORF">MYCTH_2297405</name>
</gene>
<dbReference type="InParanoid" id="G2Q5K3"/>
<sequence>MASKSEAPSTVAAKLHLNGIAGRRPSTPTNPRRLPNRTAPSSSPDVILLNQPGDAERIRELGDLDRPGPEVGLSNGKTAWVGDGQPAQDGPRPSSPPALEA</sequence>
<feature type="region of interest" description="Disordered" evidence="1">
    <location>
        <begin position="15"/>
        <end position="49"/>
    </location>
</feature>
<dbReference type="Proteomes" id="UP000007322">
    <property type="component" value="Chromosome 1"/>
</dbReference>
<keyword evidence="3" id="KW-1185">Reference proteome</keyword>
<evidence type="ECO:0000313" key="3">
    <source>
        <dbReference type="Proteomes" id="UP000007322"/>
    </source>
</evidence>